<dbReference type="InterPro" id="IPR004089">
    <property type="entry name" value="MCPsignal_dom"/>
</dbReference>
<feature type="transmembrane region" description="Helical" evidence="10">
    <location>
        <begin position="311"/>
        <end position="332"/>
    </location>
</feature>
<evidence type="ECO:0000256" key="1">
    <source>
        <dbReference type="ARBA" id="ARBA00004651"/>
    </source>
</evidence>
<feature type="transmembrane region" description="Helical" evidence="10">
    <location>
        <begin position="20"/>
        <end position="40"/>
    </location>
</feature>
<evidence type="ECO:0000256" key="9">
    <source>
        <dbReference type="PROSITE-ProRule" id="PRU00284"/>
    </source>
</evidence>
<evidence type="ECO:0000313" key="16">
    <source>
        <dbReference type="Proteomes" id="UP000186079"/>
    </source>
</evidence>
<dbReference type="Pfam" id="PF13675">
    <property type="entry name" value="PilJ"/>
    <property type="match status" value="1"/>
</dbReference>
<keyword evidence="15" id="KW-1185">Reference proteome</keyword>
<dbReference type="Gene3D" id="1.10.287.950">
    <property type="entry name" value="Methyl-accepting chemotaxis protein"/>
    <property type="match status" value="1"/>
</dbReference>
<dbReference type="SMART" id="SM00283">
    <property type="entry name" value="MA"/>
    <property type="match status" value="1"/>
</dbReference>
<dbReference type="GO" id="GO:0005886">
    <property type="term" value="C:plasma membrane"/>
    <property type="evidence" value="ECO:0007669"/>
    <property type="project" value="UniProtKB-SubCell"/>
</dbReference>
<dbReference type="OrthoDB" id="9177152at2"/>
<dbReference type="PANTHER" id="PTHR32089">
    <property type="entry name" value="METHYL-ACCEPTING CHEMOTAXIS PROTEIN MCPB"/>
    <property type="match status" value="1"/>
</dbReference>
<protein>
    <submittedName>
        <fullName evidence="13">Chemotaxis protein</fullName>
    </submittedName>
    <submittedName>
        <fullName evidence="14">Twitching motility protein PilJ</fullName>
    </submittedName>
</protein>
<keyword evidence="6 10" id="KW-0472">Membrane</keyword>
<dbReference type="GO" id="GO:0006935">
    <property type="term" value="P:chemotaxis"/>
    <property type="evidence" value="ECO:0007669"/>
    <property type="project" value="UniProtKB-ARBA"/>
</dbReference>
<sequence length="682" mass="73078">MKKNNAGNLFSGMRSSSLIAGLFVGLIVSIVLLFANFTYLNVQSGYDTEYITHAGELRVLSQRIAKNATEAAAGKAEAFALLKDARNDFDRRWGYLTKGNPDTGLPMVSFEVAPQMDAVEKDWNRLRRDTDVILASEQTVLSLHQVAATLSETIPQLQVEYEEVVDILLQSDAPAAQVSVAQRQSLLAERILGAVNKVLAGDEDSVQAADMFGRDASLFGRVLNAMLEGNRAMEISRVSEPEARERLAEIAELFEFVSGSVDEILETSPELFQVRESAGNIFSISQTLLDKASDLAAGFDELANGRYLNTLATYLLGALALAAVILIGMVMVQDTRRRLQETAEKNERNQTAILRLLDEIADLADGDLTVTATVTEDFTGAIADSINFSIDQMRDLVRAINQTAVQVSAAAQETQATAMHLAEASEHQAQEIAGASAAINEMAVSIDQVSANAAESTAVAERSVAIANKGNEVVHNTITGMDSIREQIQDTAKRIKRLGESSQEIGDIVSLINDIADQTNILALNAAIQASMAGDAGRGFAVVADEVQRLAERSSAATKQIETLVKAIQTDTNEAVISMEQTTSEVVRGARLAQDAGVSLEEIEKVSKTLAALIQNISNAARQQASSAGHISSTMNVIQEITSQTSTGTTATARSIGNLAKLANEMRNSVSGFKLPAARDEA</sequence>
<dbReference type="Proteomes" id="UP000030980">
    <property type="component" value="Unassembled WGS sequence"/>
</dbReference>
<dbReference type="PANTHER" id="PTHR32089:SF119">
    <property type="entry name" value="METHYL-ACCEPTING CHEMOTAXIS PROTEIN CTPL"/>
    <property type="match status" value="1"/>
</dbReference>
<dbReference type="FunFam" id="1.10.287.950:FF:000001">
    <property type="entry name" value="Methyl-accepting chemotaxis sensory transducer"/>
    <property type="match status" value="1"/>
</dbReference>
<evidence type="ECO:0000256" key="7">
    <source>
        <dbReference type="ARBA" id="ARBA00023224"/>
    </source>
</evidence>
<accession>A0A0B3BVQ2</accession>
<evidence type="ECO:0000259" key="12">
    <source>
        <dbReference type="PROSITE" id="PS50885"/>
    </source>
</evidence>
<feature type="domain" description="HAMP" evidence="12">
    <location>
        <begin position="347"/>
        <end position="398"/>
    </location>
</feature>
<dbReference type="EMBL" id="JTAK01000004">
    <property type="protein sequence ID" value="KHO64764.1"/>
    <property type="molecule type" value="Genomic_DNA"/>
</dbReference>
<evidence type="ECO:0000313" key="14">
    <source>
        <dbReference type="EMBL" id="SIQ12732.1"/>
    </source>
</evidence>
<dbReference type="InterPro" id="IPR029095">
    <property type="entry name" value="NarX-like_N"/>
</dbReference>
<keyword evidence="4 10" id="KW-0812">Transmembrane</keyword>
<keyword evidence="3" id="KW-0488">Methylation</keyword>
<dbReference type="AlphaFoldDB" id="A0A0B2D8P2"/>
<evidence type="ECO:0000313" key="13">
    <source>
        <dbReference type="EMBL" id="KHO64764.1"/>
    </source>
</evidence>
<evidence type="ECO:0000256" key="4">
    <source>
        <dbReference type="ARBA" id="ARBA00022692"/>
    </source>
</evidence>
<keyword evidence="7 9" id="KW-0807">Transducer</keyword>
<dbReference type="Proteomes" id="UP000186079">
    <property type="component" value="Unassembled WGS sequence"/>
</dbReference>
<gene>
    <name evidence="13" type="ORF">PT85_11300</name>
    <name evidence="14" type="ORF">SAMN05421672_103102</name>
</gene>
<dbReference type="RefSeq" id="WP_039561132.1">
    <property type="nucleotide sequence ID" value="NZ_FMUP01000002.1"/>
</dbReference>
<feature type="domain" description="Methyl-accepting transducer" evidence="11">
    <location>
        <begin position="403"/>
        <end position="639"/>
    </location>
</feature>
<evidence type="ECO:0000256" key="3">
    <source>
        <dbReference type="ARBA" id="ARBA00022481"/>
    </source>
</evidence>
<name>A0A0B2D8P2_9PSED</name>
<accession>A0A0B2D8P2</accession>
<evidence type="ECO:0000256" key="5">
    <source>
        <dbReference type="ARBA" id="ARBA00022989"/>
    </source>
</evidence>
<reference evidence="14 16" key="2">
    <citation type="submission" date="2017-01" db="EMBL/GenBank/DDBJ databases">
        <authorList>
            <person name="Mah S.A."/>
            <person name="Swanson W.J."/>
            <person name="Moy G.W."/>
            <person name="Vacquier V.D."/>
        </authorList>
    </citation>
    <scope>NUCLEOTIDE SEQUENCE [LARGE SCALE GENOMIC DNA]</scope>
    <source>
        <strain evidence="14 16">ATCC 29606</strain>
    </source>
</reference>
<dbReference type="STRING" id="706570.PT85_11300"/>
<evidence type="ECO:0000256" key="2">
    <source>
        <dbReference type="ARBA" id="ARBA00022475"/>
    </source>
</evidence>
<evidence type="ECO:0000256" key="8">
    <source>
        <dbReference type="ARBA" id="ARBA00029447"/>
    </source>
</evidence>
<dbReference type="SUPFAM" id="SSF58104">
    <property type="entry name" value="Methyl-accepting chemotaxis protein (MCP) signaling domain"/>
    <property type="match status" value="1"/>
</dbReference>
<keyword evidence="5 10" id="KW-1133">Transmembrane helix</keyword>
<comment type="subcellular location">
    <subcellularLocation>
        <location evidence="1">Cell membrane</location>
        <topology evidence="1">Multi-pass membrane protein</topology>
    </subcellularLocation>
</comment>
<proteinExistence type="inferred from homology"/>
<dbReference type="InterPro" id="IPR003660">
    <property type="entry name" value="HAMP_dom"/>
</dbReference>
<dbReference type="GO" id="GO:0007165">
    <property type="term" value="P:signal transduction"/>
    <property type="evidence" value="ECO:0007669"/>
    <property type="project" value="UniProtKB-KW"/>
</dbReference>
<dbReference type="PROSITE" id="PS50111">
    <property type="entry name" value="CHEMOTAXIS_TRANSDUC_2"/>
    <property type="match status" value="1"/>
</dbReference>
<dbReference type="EMBL" id="FTMC01000003">
    <property type="protein sequence ID" value="SIQ12732.1"/>
    <property type="molecule type" value="Genomic_DNA"/>
</dbReference>
<evidence type="ECO:0000256" key="6">
    <source>
        <dbReference type="ARBA" id="ARBA00023136"/>
    </source>
</evidence>
<comment type="similarity">
    <text evidence="8">Belongs to the methyl-accepting chemotaxis (MCP) protein family.</text>
</comment>
<dbReference type="PROSITE" id="PS50885">
    <property type="entry name" value="HAMP"/>
    <property type="match status" value="1"/>
</dbReference>
<organism evidence="13 15">
    <name type="scientific">Pseudomonas flexibilis</name>
    <dbReference type="NCBI Taxonomy" id="706570"/>
    <lineage>
        <taxon>Bacteria</taxon>
        <taxon>Pseudomonadati</taxon>
        <taxon>Pseudomonadota</taxon>
        <taxon>Gammaproteobacteria</taxon>
        <taxon>Pseudomonadales</taxon>
        <taxon>Pseudomonadaceae</taxon>
        <taxon>Pseudomonas</taxon>
    </lineage>
</organism>
<dbReference type="PATRIC" id="fig|706570.3.peg.1964"/>
<keyword evidence="2" id="KW-1003">Cell membrane</keyword>
<dbReference type="Pfam" id="PF00015">
    <property type="entry name" value="MCPsignal"/>
    <property type="match status" value="1"/>
</dbReference>
<reference evidence="13 15" key="1">
    <citation type="submission" date="2014-11" db="EMBL/GenBank/DDBJ databases">
        <title>Genome sequence of Pseudomonas tuomuerensis JCM 14085.</title>
        <authorList>
            <person name="Shin S.-K."/>
            <person name="Yi H."/>
        </authorList>
    </citation>
    <scope>NUCLEOTIDE SEQUENCE [LARGE SCALE GENOMIC DNA]</scope>
    <source>
        <strain evidence="13 15">JCM 14085</strain>
    </source>
</reference>
<evidence type="ECO:0000259" key="11">
    <source>
        <dbReference type="PROSITE" id="PS50111"/>
    </source>
</evidence>
<evidence type="ECO:0000313" key="15">
    <source>
        <dbReference type="Proteomes" id="UP000030980"/>
    </source>
</evidence>
<evidence type="ECO:0000256" key="10">
    <source>
        <dbReference type="SAM" id="Phobius"/>
    </source>
</evidence>
<dbReference type="CDD" id="cd11386">
    <property type="entry name" value="MCP_signal"/>
    <property type="match status" value="1"/>
</dbReference>